<dbReference type="Proteomes" id="UP000272400">
    <property type="component" value="Unassembled WGS sequence"/>
</dbReference>
<dbReference type="GO" id="GO:0016874">
    <property type="term" value="F:ligase activity"/>
    <property type="evidence" value="ECO:0007669"/>
    <property type="project" value="UniProtKB-KW"/>
</dbReference>
<protein>
    <submittedName>
        <fullName evidence="2">2'-5' RNA ligase superfamily protein</fullName>
    </submittedName>
</protein>
<evidence type="ECO:0000256" key="1">
    <source>
        <dbReference type="SAM" id="MobiDB-lite"/>
    </source>
</evidence>
<evidence type="ECO:0000313" key="3">
    <source>
        <dbReference type="Proteomes" id="UP000272400"/>
    </source>
</evidence>
<dbReference type="RefSeq" id="WP_123669528.1">
    <property type="nucleotide sequence ID" value="NZ_RJKE01000001.1"/>
</dbReference>
<dbReference type="InterPro" id="IPR009097">
    <property type="entry name" value="Cyclic_Pdiesterase"/>
</dbReference>
<comment type="caution">
    <text evidence="2">The sequence shown here is derived from an EMBL/GenBank/DDBJ whole genome shotgun (WGS) entry which is preliminary data.</text>
</comment>
<name>A0A3N1DAN4_9ACTN</name>
<proteinExistence type="predicted"/>
<evidence type="ECO:0000313" key="2">
    <source>
        <dbReference type="EMBL" id="ROO90593.1"/>
    </source>
</evidence>
<feature type="compositionally biased region" description="Basic and acidic residues" evidence="1">
    <location>
        <begin position="1"/>
        <end position="10"/>
    </location>
</feature>
<organism evidence="2 3">
    <name type="scientific">Actinocorallia herbida</name>
    <dbReference type="NCBI Taxonomy" id="58109"/>
    <lineage>
        <taxon>Bacteria</taxon>
        <taxon>Bacillati</taxon>
        <taxon>Actinomycetota</taxon>
        <taxon>Actinomycetes</taxon>
        <taxon>Streptosporangiales</taxon>
        <taxon>Thermomonosporaceae</taxon>
        <taxon>Actinocorallia</taxon>
    </lineage>
</organism>
<gene>
    <name evidence="2" type="ORF">EDD29_8324</name>
</gene>
<dbReference type="Pfam" id="PF13563">
    <property type="entry name" value="2_5_RNA_ligase2"/>
    <property type="match status" value="1"/>
</dbReference>
<dbReference type="EMBL" id="RJKE01000001">
    <property type="protein sequence ID" value="ROO90593.1"/>
    <property type="molecule type" value="Genomic_DNA"/>
</dbReference>
<dbReference type="OrthoDB" id="4541754at2"/>
<keyword evidence="3" id="KW-1185">Reference proteome</keyword>
<keyword evidence="2" id="KW-0436">Ligase</keyword>
<dbReference type="Gene3D" id="3.90.1140.10">
    <property type="entry name" value="Cyclic phosphodiesterase"/>
    <property type="match status" value="1"/>
</dbReference>
<accession>A0A3N1DAN4</accession>
<dbReference type="AlphaFoldDB" id="A0A3N1DAN4"/>
<reference evidence="2 3" key="1">
    <citation type="submission" date="2018-11" db="EMBL/GenBank/DDBJ databases">
        <title>Sequencing the genomes of 1000 actinobacteria strains.</title>
        <authorList>
            <person name="Klenk H.-P."/>
        </authorList>
    </citation>
    <scope>NUCLEOTIDE SEQUENCE [LARGE SCALE GENOMIC DNA]</scope>
    <source>
        <strain evidence="2 3">DSM 44254</strain>
    </source>
</reference>
<feature type="region of interest" description="Disordered" evidence="1">
    <location>
        <begin position="1"/>
        <end position="21"/>
    </location>
</feature>
<dbReference type="SUPFAM" id="SSF55144">
    <property type="entry name" value="LigT-like"/>
    <property type="match status" value="1"/>
</dbReference>
<sequence>MTPRLHHDEESFPAAPPSDLHDPAAILTRDWDAYRDLDTMKDHWDRARWHPEYRAYYWMLTFPEAPDLLKLARHCQDALAPLGMDNIPEDGLHITMTKIGETDRVTPNQLADLAATTLPTRFTLTAHPLIGSRGAARFTITPWHHLADLHQTLTTANARAGVPGGRPTPSFRPHLGVAYNNRPRPAQDLLPYLLSLHALLPVRIAVRSVELVELRREDAAYRWTVLHSLPLNDRLL</sequence>